<keyword evidence="6 7" id="KW-0742">SOS response</keyword>
<dbReference type="SUPFAM" id="SSF82771">
    <property type="entry name" value="GIY-YIG endonuclease"/>
    <property type="match status" value="1"/>
</dbReference>
<dbReference type="CDD" id="cd10434">
    <property type="entry name" value="GIY-YIG_UvrC_Cho"/>
    <property type="match status" value="1"/>
</dbReference>
<keyword evidence="4 7" id="KW-0267">Excision nuclease</keyword>
<dbReference type="InterPro" id="IPR000305">
    <property type="entry name" value="GIY-YIG_endonuc"/>
</dbReference>
<dbReference type="InterPro" id="IPR038476">
    <property type="entry name" value="UvrC_RNase_H_dom_sf"/>
</dbReference>
<dbReference type="SUPFAM" id="SSF47781">
    <property type="entry name" value="RuvA domain 2-like"/>
    <property type="match status" value="1"/>
</dbReference>
<dbReference type="InterPro" id="IPR050066">
    <property type="entry name" value="UvrABC_protein_C"/>
</dbReference>
<keyword evidence="1 7" id="KW-0963">Cytoplasm</keyword>
<dbReference type="EMBL" id="JBHSCW010000008">
    <property type="protein sequence ID" value="MFC4352738.1"/>
    <property type="molecule type" value="Genomic_DNA"/>
</dbReference>
<dbReference type="Pfam" id="PF02151">
    <property type="entry name" value="UVR"/>
    <property type="match status" value="1"/>
</dbReference>
<keyword evidence="3 7" id="KW-0228">DNA excision</keyword>
<sequence length="672" mass="75050">MAKAKGNRRIKDPSAGGKRAPRFHDDTPDSLEFHGAIPGLAEAAEGFEAEGPTHSETSLAQGVGVLEKAVKTLPESPGVYRMLNRRNDVLYVGKAKNLRKRVYSYTQISKQPRRLQRMIAETCGLEIVRTNSEVEALLLESNLIKRFMPRYNVLLRDDKSFPYIFLSSDHSYPRLTKHRGSHEREGAYYGPFASAGAVNRTLTALEKAFLLRSCSDHVFANRTRPCLLYQIKRCSAPCVGRISQQEYGQLVEAARAFLSGRDSAIQGELAGLMQEAAENLDFETAARYRDRIRALAHIQSSQDVNVEGINDADVIAVHQEGGQSCIQVFFFRAGRNYGNRSYFPGHDSNLETTEVLGAFLAQFYDNKPVPAVVLLSHEPAEKDLLLEALEMRAGHRIRMQVPRRGEKRKLLETALLNAKEALSRRQADVTAQSHRMEELAQLLELDGPPERIEVYDNSHIQGSNPYGVMIVAGPEGFRKNAYRKFAIRSLKDRDDIGDDYAMMREVLTRRFSRAVKEDPDRQGGQWPDLVLLDGGRGQLSVAEEVFAELGIEDMPVAGVAKGPDRDAGRERIFLPGREPFLLTPDTPLLHYIQRLRDEAHRFAIGTHRAGRSKSRLTSSLDGVPGIGAKRKKALLLHFGSARAVEQAALADLEAVDGISRTVAKKIHEHFHE</sequence>
<feature type="domain" description="UVR" evidence="9">
    <location>
        <begin position="263"/>
        <end position="298"/>
    </location>
</feature>
<dbReference type="Gene3D" id="1.10.150.20">
    <property type="entry name" value="5' to 3' exonuclease, C-terminal subdomain"/>
    <property type="match status" value="1"/>
</dbReference>
<dbReference type="NCBIfam" id="TIGR00194">
    <property type="entry name" value="uvrC"/>
    <property type="match status" value="1"/>
</dbReference>
<dbReference type="SMART" id="SM00278">
    <property type="entry name" value="HhH1"/>
    <property type="match status" value="2"/>
</dbReference>
<evidence type="ECO:0000256" key="8">
    <source>
        <dbReference type="SAM" id="MobiDB-lite"/>
    </source>
</evidence>
<dbReference type="Pfam" id="PF22920">
    <property type="entry name" value="UvrC_RNaseH"/>
    <property type="match status" value="1"/>
</dbReference>
<gene>
    <name evidence="7 12" type="primary">uvrC</name>
    <name evidence="12" type="ORF">ACFOW6_14395</name>
</gene>
<dbReference type="Pfam" id="PF08459">
    <property type="entry name" value="UvrC_RNaseH_dom"/>
    <property type="match status" value="1"/>
</dbReference>
<dbReference type="Pfam" id="PF14520">
    <property type="entry name" value="HHH_5"/>
    <property type="match status" value="1"/>
</dbReference>
<dbReference type="SMART" id="SM00465">
    <property type="entry name" value="GIYc"/>
    <property type="match status" value="1"/>
</dbReference>
<dbReference type="Gene3D" id="4.10.860.10">
    <property type="entry name" value="UVR domain"/>
    <property type="match status" value="1"/>
</dbReference>
<feature type="domain" description="GIY-YIG" evidence="10">
    <location>
        <begin position="75"/>
        <end position="153"/>
    </location>
</feature>
<evidence type="ECO:0000256" key="4">
    <source>
        <dbReference type="ARBA" id="ARBA00022881"/>
    </source>
</evidence>
<dbReference type="InterPro" id="IPR004791">
    <property type="entry name" value="UvrC"/>
</dbReference>
<dbReference type="Gene3D" id="3.40.1440.10">
    <property type="entry name" value="GIY-YIG endonuclease"/>
    <property type="match status" value="1"/>
</dbReference>
<feature type="region of interest" description="Disordered" evidence="8">
    <location>
        <begin position="1"/>
        <end position="30"/>
    </location>
</feature>
<comment type="subcellular location">
    <subcellularLocation>
        <location evidence="7">Cytoplasm</location>
    </subcellularLocation>
</comment>
<protein>
    <recommendedName>
        <fullName evidence="7">UvrABC system protein C</fullName>
        <shortName evidence="7">Protein UvrC</shortName>
    </recommendedName>
    <alternativeName>
        <fullName evidence="7">Excinuclease ABC subunit C</fullName>
    </alternativeName>
</protein>
<dbReference type="InterPro" id="IPR001943">
    <property type="entry name" value="UVR_dom"/>
</dbReference>
<proteinExistence type="inferred from homology"/>
<comment type="function">
    <text evidence="7">The UvrABC repair system catalyzes the recognition and processing of DNA lesions. UvrC both incises the 5' and 3' sides of the lesion. The N-terminal half is responsible for the 3' incision and the C-terminal half is responsible for the 5' incision.</text>
</comment>
<comment type="similarity">
    <text evidence="7">Belongs to the UvrC family.</text>
</comment>
<dbReference type="PROSITE" id="PS50151">
    <property type="entry name" value="UVR"/>
    <property type="match status" value="1"/>
</dbReference>
<evidence type="ECO:0000259" key="11">
    <source>
        <dbReference type="PROSITE" id="PS50165"/>
    </source>
</evidence>
<evidence type="ECO:0000256" key="7">
    <source>
        <dbReference type="HAMAP-Rule" id="MF_00203"/>
    </source>
</evidence>
<evidence type="ECO:0000256" key="2">
    <source>
        <dbReference type="ARBA" id="ARBA00022763"/>
    </source>
</evidence>
<dbReference type="InterPro" id="IPR036876">
    <property type="entry name" value="UVR_dom_sf"/>
</dbReference>
<evidence type="ECO:0000313" key="12">
    <source>
        <dbReference type="EMBL" id="MFC4352738.1"/>
    </source>
</evidence>
<dbReference type="InterPro" id="IPR003583">
    <property type="entry name" value="Hlx-hairpin-Hlx_DNA-bd_motif"/>
</dbReference>
<dbReference type="Gene3D" id="3.30.420.340">
    <property type="entry name" value="UvrC, RNAse H endonuclease domain"/>
    <property type="match status" value="1"/>
</dbReference>
<reference evidence="13" key="1">
    <citation type="journal article" date="2019" name="Int. J. Syst. Evol. Microbiol.">
        <title>The Global Catalogue of Microorganisms (GCM) 10K type strain sequencing project: providing services to taxonomists for standard genome sequencing and annotation.</title>
        <authorList>
            <consortium name="The Broad Institute Genomics Platform"/>
            <consortium name="The Broad Institute Genome Sequencing Center for Infectious Disease"/>
            <person name="Wu L."/>
            <person name="Ma J."/>
        </authorList>
    </citation>
    <scope>NUCLEOTIDE SEQUENCE [LARGE SCALE GENOMIC DNA]</scope>
    <source>
        <strain evidence="13">CECT 8472</strain>
    </source>
</reference>
<feature type="domain" description="UvrC family homology region profile" evidence="11">
    <location>
        <begin position="314"/>
        <end position="546"/>
    </location>
</feature>
<dbReference type="PANTHER" id="PTHR30562">
    <property type="entry name" value="UVRC/OXIDOREDUCTASE"/>
    <property type="match status" value="1"/>
</dbReference>
<keyword evidence="5 7" id="KW-0234">DNA repair</keyword>
<keyword evidence="2 7" id="KW-0227">DNA damage</keyword>
<dbReference type="InterPro" id="IPR001162">
    <property type="entry name" value="UvrC_RNase_H_dom"/>
</dbReference>
<evidence type="ECO:0000256" key="5">
    <source>
        <dbReference type="ARBA" id="ARBA00023204"/>
    </source>
</evidence>
<evidence type="ECO:0000256" key="6">
    <source>
        <dbReference type="ARBA" id="ARBA00023236"/>
    </source>
</evidence>
<dbReference type="PANTHER" id="PTHR30562:SF1">
    <property type="entry name" value="UVRABC SYSTEM PROTEIN C"/>
    <property type="match status" value="1"/>
</dbReference>
<dbReference type="NCBIfam" id="NF001824">
    <property type="entry name" value="PRK00558.1-5"/>
    <property type="match status" value="1"/>
</dbReference>
<dbReference type="RefSeq" id="WP_382423097.1">
    <property type="nucleotide sequence ID" value="NZ_JBHSCW010000008.1"/>
</dbReference>
<evidence type="ECO:0000259" key="10">
    <source>
        <dbReference type="PROSITE" id="PS50164"/>
    </source>
</evidence>
<dbReference type="HAMAP" id="MF_00203">
    <property type="entry name" value="UvrC"/>
    <property type="match status" value="1"/>
</dbReference>
<dbReference type="SUPFAM" id="SSF46600">
    <property type="entry name" value="C-terminal UvrC-binding domain of UvrB"/>
    <property type="match status" value="1"/>
</dbReference>
<dbReference type="InterPro" id="IPR010994">
    <property type="entry name" value="RuvA_2-like"/>
</dbReference>
<comment type="subunit">
    <text evidence="7">Interacts with UvrB in an incision complex.</text>
</comment>
<dbReference type="InterPro" id="IPR047296">
    <property type="entry name" value="GIY-YIG_UvrC_Cho"/>
</dbReference>
<dbReference type="InterPro" id="IPR035901">
    <property type="entry name" value="GIY-YIG_endonuc_sf"/>
</dbReference>
<accession>A0ABV8UQG4</accession>
<organism evidence="12 13">
    <name type="scientific">Fodinicurvata halophila</name>
    <dbReference type="NCBI Taxonomy" id="1419723"/>
    <lineage>
        <taxon>Bacteria</taxon>
        <taxon>Pseudomonadati</taxon>
        <taxon>Pseudomonadota</taxon>
        <taxon>Alphaproteobacteria</taxon>
        <taxon>Rhodospirillales</taxon>
        <taxon>Rhodovibrionaceae</taxon>
        <taxon>Fodinicurvata</taxon>
    </lineage>
</organism>
<dbReference type="PROSITE" id="PS50164">
    <property type="entry name" value="GIY_YIG"/>
    <property type="match status" value="1"/>
</dbReference>
<dbReference type="PROSITE" id="PS50165">
    <property type="entry name" value="UVRC"/>
    <property type="match status" value="1"/>
</dbReference>
<dbReference type="Pfam" id="PF01541">
    <property type="entry name" value="GIY-YIG"/>
    <property type="match status" value="1"/>
</dbReference>
<evidence type="ECO:0000256" key="3">
    <source>
        <dbReference type="ARBA" id="ARBA00022769"/>
    </source>
</evidence>
<evidence type="ECO:0000313" key="13">
    <source>
        <dbReference type="Proteomes" id="UP001595799"/>
    </source>
</evidence>
<dbReference type="Proteomes" id="UP001595799">
    <property type="component" value="Unassembled WGS sequence"/>
</dbReference>
<comment type="caution">
    <text evidence="12">The sequence shown here is derived from an EMBL/GenBank/DDBJ whole genome shotgun (WGS) entry which is preliminary data.</text>
</comment>
<evidence type="ECO:0000256" key="1">
    <source>
        <dbReference type="ARBA" id="ARBA00022490"/>
    </source>
</evidence>
<keyword evidence="13" id="KW-1185">Reference proteome</keyword>
<evidence type="ECO:0000259" key="9">
    <source>
        <dbReference type="PROSITE" id="PS50151"/>
    </source>
</evidence>
<name>A0ABV8UQG4_9PROT</name>